<dbReference type="KEGG" id="shp:Sput200_2645"/>
<evidence type="ECO:0000313" key="1">
    <source>
        <dbReference type="EMBL" id="ADV55011.1"/>
    </source>
</evidence>
<dbReference type="HOGENOM" id="CLU_3047952_0_0_6"/>
<protein>
    <submittedName>
        <fullName evidence="2">Uncharacterized protein</fullName>
    </submittedName>
</protein>
<reference evidence="2 3" key="1">
    <citation type="submission" date="2011-01" db="EMBL/GenBank/DDBJ databases">
        <title>Complete sequence of Shewanella putrefaciens 200.</title>
        <authorList>
            <consortium name="US DOE Joint Genome Institute"/>
            <person name="Lucas S."/>
            <person name="Copeland A."/>
            <person name="Lapidus A."/>
            <person name="Cheng J.-F."/>
            <person name="Bruce D."/>
            <person name="Goodwin L."/>
            <person name="Pitluck S."/>
            <person name="Munk A.C."/>
            <person name="Detter J.C."/>
            <person name="Han C."/>
            <person name="Tapia R."/>
            <person name="Land M."/>
            <person name="Hauser L."/>
            <person name="Chang Y.-J."/>
            <person name="Jeffries C."/>
            <person name="Kyrpides N."/>
            <person name="Ivanova N."/>
            <person name="Mikhailova N."/>
            <person name="Kolker E."/>
            <person name="Lawrence C."/>
            <person name="McCue L.A."/>
            <person name="DiChristina T."/>
            <person name="Nealson K."/>
            <person name="Fredrickson J.K."/>
            <person name="Woyke T."/>
        </authorList>
    </citation>
    <scope>NUCLEOTIDE SEQUENCE [LARGE SCALE GENOMIC DNA]</scope>
    <source>
        <strain evidence="2 3">200</strain>
    </source>
</reference>
<organism evidence="2 3">
    <name type="scientific">Shewanella putrefaciens (strain 200)</name>
    <dbReference type="NCBI Taxonomy" id="399804"/>
    <lineage>
        <taxon>Bacteria</taxon>
        <taxon>Pseudomonadati</taxon>
        <taxon>Pseudomonadota</taxon>
        <taxon>Gammaproteobacteria</taxon>
        <taxon>Alteromonadales</taxon>
        <taxon>Shewanellaceae</taxon>
        <taxon>Shewanella</taxon>
    </lineage>
</organism>
<gene>
    <name evidence="1" type="ordered locus">Sput200_2573</name>
    <name evidence="2" type="ordered locus">Sput200_2645</name>
</gene>
<evidence type="ECO:0000313" key="2">
    <source>
        <dbReference type="EMBL" id="ADV55065.1"/>
    </source>
</evidence>
<name>E6XFY7_SHEP2</name>
<dbReference type="EMBL" id="CP002457">
    <property type="protein sequence ID" value="ADV55065.1"/>
    <property type="molecule type" value="Genomic_DNA"/>
</dbReference>
<dbReference type="Proteomes" id="UP000008209">
    <property type="component" value="Chromosome"/>
</dbReference>
<proteinExistence type="predicted"/>
<dbReference type="KEGG" id="shp:Sput200_2573"/>
<sequence>MSTNTAKINVTTSKLSAFVMNASSAEKKRVYTQVIKKATESQNKMIIEAKSMAV</sequence>
<accession>E6XFY7</accession>
<evidence type="ECO:0000313" key="3">
    <source>
        <dbReference type="Proteomes" id="UP000008209"/>
    </source>
</evidence>
<dbReference type="PATRIC" id="fig|399804.5.peg.2677"/>
<dbReference type="AlphaFoldDB" id="E6XFY7"/>
<dbReference type="EMBL" id="CP002457">
    <property type="protein sequence ID" value="ADV55011.1"/>
    <property type="molecule type" value="Genomic_DNA"/>
</dbReference>